<keyword evidence="1" id="KW-0732">Signal</keyword>
<feature type="domain" description="PKD" evidence="2">
    <location>
        <begin position="69"/>
        <end position="100"/>
    </location>
</feature>
<evidence type="ECO:0000313" key="4">
    <source>
        <dbReference type="Proteomes" id="UP000824115"/>
    </source>
</evidence>
<proteinExistence type="predicted"/>
<dbReference type="Proteomes" id="UP000824115">
    <property type="component" value="Unassembled WGS sequence"/>
</dbReference>
<comment type="caution">
    <text evidence="3">The sequence shown here is derived from an EMBL/GenBank/DDBJ whole genome shotgun (WGS) entry which is preliminary data.</text>
</comment>
<dbReference type="SUPFAM" id="SSF49299">
    <property type="entry name" value="PKD domain"/>
    <property type="match status" value="1"/>
</dbReference>
<organism evidence="3 4">
    <name type="scientific">Candidatus Coprenecus stercoravium</name>
    <dbReference type="NCBI Taxonomy" id="2840735"/>
    <lineage>
        <taxon>Bacteria</taxon>
        <taxon>Pseudomonadati</taxon>
        <taxon>Bacteroidota</taxon>
        <taxon>Bacteroidia</taxon>
        <taxon>Bacteroidales</taxon>
        <taxon>Rikenellaceae</taxon>
        <taxon>Rikenellaceae incertae sedis</taxon>
        <taxon>Candidatus Coprenecus</taxon>
    </lineage>
</organism>
<evidence type="ECO:0000313" key="3">
    <source>
        <dbReference type="EMBL" id="HIZ86188.1"/>
    </source>
</evidence>
<evidence type="ECO:0000256" key="1">
    <source>
        <dbReference type="SAM" id="SignalP"/>
    </source>
</evidence>
<dbReference type="InterPro" id="IPR000601">
    <property type="entry name" value="PKD_dom"/>
</dbReference>
<gene>
    <name evidence="3" type="ORF">IAC04_06830</name>
</gene>
<dbReference type="PROSITE" id="PS50093">
    <property type="entry name" value="PKD"/>
    <property type="match status" value="1"/>
</dbReference>
<dbReference type="PROSITE" id="PS51257">
    <property type="entry name" value="PROKAR_LIPOPROTEIN"/>
    <property type="match status" value="1"/>
</dbReference>
<dbReference type="AlphaFoldDB" id="A0A9D2GRD8"/>
<reference evidence="3" key="2">
    <citation type="submission" date="2021-04" db="EMBL/GenBank/DDBJ databases">
        <authorList>
            <person name="Gilroy R."/>
        </authorList>
    </citation>
    <scope>NUCLEOTIDE SEQUENCE</scope>
    <source>
        <strain evidence="3">Gambia16-554</strain>
    </source>
</reference>
<dbReference type="Gene3D" id="2.60.40.10">
    <property type="entry name" value="Immunoglobulins"/>
    <property type="match status" value="1"/>
</dbReference>
<feature type="signal peptide" evidence="1">
    <location>
        <begin position="1"/>
        <end position="20"/>
    </location>
</feature>
<dbReference type="InterPro" id="IPR035986">
    <property type="entry name" value="PKD_dom_sf"/>
</dbReference>
<evidence type="ECO:0000259" key="2">
    <source>
        <dbReference type="PROSITE" id="PS50093"/>
    </source>
</evidence>
<sequence>MIKTICKMSFLLTAVLAVMSCEEETVTPNEPPVVEEEESTQSVLKVTHSNAGFQVPAVSGGTFSEGTVDWGDGSAVEAYSEDLSHDYESDGPYTVTISCTGAEKVAIENISGITNLDISGF</sequence>
<reference evidence="3" key="1">
    <citation type="journal article" date="2021" name="PeerJ">
        <title>Extensive microbial diversity within the chicken gut microbiome revealed by metagenomics and culture.</title>
        <authorList>
            <person name="Gilroy R."/>
            <person name="Ravi A."/>
            <person name="Getino M."/>
            <person name="Pursley I."/>
            <person name="Horton D.L."/>
            <person name="Alikhan N.F."/>
            <person name="Baker D."/>
            <person name="Gharbi K."/>
            <person name="Hall N."/>
            <person name="Watson M."/>
            <person name="Adriaenssens E.M."/>
            <person name="Foster-Nyarko E."/>
            <person name="Jarju S."/>
            <person name="Secka A."/>
            <person name="Antonio M."/>
            <person name="Oren A."/>
            <person name="Chaudhuri R.R."/>
            <person name="La Ragione R."/>
            <person name="Hildebrand F."/>
            <person name="Pallen M.J."/>
        </authorList>
    </citation>
    <scope>NUCLEOTIDE SEQUENCE</scope>
    <source>
        <strain evidence="3">Gambia16-554</strain>
    </source>
</reference>
<accession>A0A9D2GRD8</accession>
<name>A0A9D2GRD8_9BACT</name>
<protein>
    <recommendedName>
        <fullName evidence="2">PKD domain-containing protein</fullName>
    </recommendedName>
</protein>
<feature type="chain" id="PRO_5039271301" description="PKD domain-containing protein" evidence="1">
    <location>
        <begin position="21"/>
        <end position="121"/>
    </location>
</feature>
<dbReference type="InterPro" id="IPR013783">
    <property type="entry name" value="Ig-like_fold"/>
</dbReference>
<dbReference type="EMBL" id="DXAW01000117">
    <property type="protein sequence ID" value="HIZ86188.1"/>
    <property type="molecule type" value="Genomic_DNA"/>
</dbReference>